<dbReference type="Proteomes" id="UP001412067">
    <property type="component" value="Unassembled WGS sequence"/>
</dbReference>
<name>A0ABR2LF61_9ASPA</name>
<accession>A0ABR2LF61</accession>
<evidence type="ECO:0000313" key="6">
    <source>
        <dbReference type="EMBL" id="KAK8939604.1"/>
    </source>
</evidence>
<evidence type="ECO:0000256" key="2">
    <source>
        <dbReference type="ARBA" id="ARBA00022702"/>
    </source>
</evidence>
<comment type="caution">
    <text evidence="6">The sequence shown here is derived from an EMBL/GenBank/DDBJ whole genome shotgun (WGS) entry which is preliminary data.</text>
</comment>
<gene>
    <name evidence="6" type="ORF">KSP40_PGU021301</name>
</gene>
<dbReference type="PANTHER" id="PTHR33136">
    <property type="entry name" value="RAPID ALKALINIZATION FACTOR-LIKE"/>
    <property type="match status" value="1"/>
</dbReference>
<evidence type="ECO:0000256" key="5">
    <source>
        <dbReference type="SAM" id="MobiDB-lite"/>
    </source>
</evidence>
<evidence type="ECO:0000256" key="4">
    <source>
        <dbReference type="ARBA" id="ARBA00023157"/>
    </source>
</evidence>
<keyword evidence="7" id="KW-1185">Reference proteome</keyword>
<sequence>MKEIWSSAQNGWGRGRGEISGNKTGGGVLHNARRRLQRRVPVLEKPSPAPEKTSPGPSDKKITQPRKTTLRQRRWGGIDSRSRDGETAEVIPALALLLRNAIYIIITKEGRERENASSSPHTCRSNRAHRCAGPHEPPILSPKRAPSPSRRSPAFLFFFLFPPQKSIRREKGDSAGMASPHPAVLILLLIATAAMFPAVHEAASGTSTLESSFTVGELDGGMSCVGSECYYNDEISEDDVEGLVVDDGNGERRQLLARRRRFLSYDMLKRNQVPCNRRGASYYNCLHRGKANPYRRGCSYITRCARDLH</sequence>
<dbReference type="EMBL" id="JBBWWR010000020">
    <property type="protein sequence ID" value="KAK8939604.1"/>
    <property type="molecule type" value="Genomic_DNA"/>
</dbReference>
<organism evidence="6 7">
    <name type="scientific">Platanthera guangdongensis</name>
    <dbReference type="NCBI Taxonomy" id="2320717"/>
    <lineage>
        <taxon>Eukaryota</taxon>
        <taxon>Viridiplantae</taxon>
        <taxon>Streptophyta</taxon>
        <taxon>Embryophyta</taxon>
        <taxon>Tracheophyta</taxon>
        <taxon>Spermatophyta</taxon>
        <taxon>Magnoliopsida</taxon>
        <taxon>Liliopsida</taxon>
        <taxon>Asparagales</taxon>
        <taxon>Orchidaceae</taxon>
        <taxon>Orchidoideae</taxon>
        <taxon>Orchideae</taxon>
        <taxon>Orchidinae</taxon>
        <taxon>Platanthera</taxon>
    </lineage>
</organism>
<feature type="compositionally biased region" description="Polar residues" evidence="5">
    <location>
        <begin position="1"/>
        <end position="10"/>
    </location>
</feature>
<evidence type="ECO:0000313" key="7">
    <source>
        <dbReference type="Proteomes" id="UP001412067"/>
    </source>
</evidence>
<evidence type="ECO:0000256" key="1">
    <source>
        <dbReference type="ARBA" id="ARBA00009178"/>
    </source>
</evidence>
<protein>
    <recommendedName>
        <fullName evidence="8">Rapid alkalinization factor</fullName>
    </recommendedName>
</protein>
<feature type="region of interest" description="Disordered" evidence="5">
    <location>
        <begin position="1"/>
        <end position="84"/>
    </location>
</feature>
<keyword evidence="4" id="KW-1015">Disulfide bond</keyword>
<comment type="similarity">
    <text evidence="1">Belongs to the plant rapid alkalinization factor (RALF) family.</text>
</comment>
<keyword evidence="2" id="KW-0372">Hormone</keyword>
<dbReference type="PANTHER" id="PTHR33136:SF89">
    <property type="entry name" value="PROTEIN RALF-LIKE 19"/>
    <property type="match status" value="1"/>
</dbReference>
<keyword evidence="3" id="KW-0732">Signal</keyword>
<evidence type="ECO:0008006" key="8">
    <source>
        <dbReference type="Google" id="ProtNLM"/>
    </source>
</evidence>
<reference evidence="6 7" key="1">
    <citation type="journal article" date="2022" name="Nat. Plants">
        <title>Genomes of leafy and leafless Platanthera orchids illuminate the evolution of mycoheterotrophy.</title>
        <authorList>
            <person name="Li M.H."/>
            <person name="Liu K.W."/>
            <person name="Li Z."/>
            <person name="Lu H.C."/>
            <person name="Ye Q.L."/>
            <person name="Zhang D."/>
            <person name="Wang J.Y."/>
            <person name="Li Y.F."/>
            <person name="Zhong Z.M."/>
            <person name="Liu X."/>
            <person name="Yu X."/>
            <person name="Liu D.K."/>
            <person name="Tu X.D."/>
            <person name="Liu B."/>
            <person name="Hao Y."/>
            <person name="Liao X.Y."/>
            <person name="Jiang Y.T."/>
            <person name="Sun W.H."/>
            <person name="Chen J."/>
            <person name="Chen Y.Q."/>
            <person name="Ai Y."/>
            <person name="Zhai J.W."/>
            <person name="Wu S.S."/>
            <person name="Zhou Z."/>
            <person name="Hsiao Y.Y."/>
            <person name="Wu W.L."/>
            <person name="Chen Y.Y."/>
            <person name="Lin Y.F."/>
            <person name="Hsu J.L."/>
            <person name="Li C.Y."/>
            <person name="Wang Z.W."/>
            <person name="Zhao X."/>
            <person name="Zhong W.Y."/>
            <person name="Ma X.K."/>
            <person name="Ma L."/>
            <person name="Huang J."/>
            <person name="Chen G.Z."/>
            <person name="Huang M.Z."/>
            <person name="Huang L."/>
            <person name="Peng D.H."/>
            <person name="Luo Y.B."/>
            <person name="Zou S.Q."/>
            <person name="Chen S.P."/>
            <person name="Lan S."/>
            <person name="Tsai W.C."/>
            <person name="Van de Peer Y."/>
            <person name="Liu Z.J."/>
        </authorList>
    </citation>
    <scope>NUCLEOTIDE SEQUENCE [LARGE SCALE GENOMIC DNA]</scope>
    <source>
        <strain evidence="6">Lor288</strain>
    </source>
</reference>
<feature type="region of interest" description="Disordered" evidence="5">
    <location>
        <begin position="111"/>
        <end position="148"/>
    </location>
</feature>
<evidence type="ECO:0000256" key="3">
    <source>
        <dbReference type="ARBA" id="ARBA00022729"/>
    </source>
</evidence>
<dbReference type="InterPro" id="IPR008801">
    <property type="entry name" value="RALF"/>
</dbReference>
<proteinExistence type="inferred from homology"/>
<dbReference type="Pfam" id="PF05498">
    <property type="entry name" value="RALF"/>
    <property type="match status" value="1"/>
</dbReference>